<dbReference type="RefSeq" id="WP_209401601.1">
    <property type="nucleotide sequence ID" value="NZ_JAGIYQ010000001.1"/>
</dbReference>
<dbReference type="InterPro" id="IPR001005">
    <property type="entry name" value="SANT/Myb"/>
</dbReference>
<comment type="caution">
    <text evidence="2">The sequence shown here is derived from an EMBL/GenBank/DDBJ whole genome shotgun (WGS) entry which is preliminary data.</text>
</comment>
<evidence type="ECO:0000313" key="2">
    <source>
        <dbReference type="EMBL" id="MBP0723818.1"/>
    </source>
</evidence>
<protein>
    <recommendedName>
        <fullName evidence="1">Myb-like domain-containing protein</fullName>
    </recommendedName>
</protein>
<dbReference type="CDD" id="cd00167">
    <property type="entry name" value="SANT"/>
    <property type="match status" value="1"/>
</dbReference>
<dbReference type="SMART" id="SM00717">
    <property type="entry name" value="SANT"/>
    <property type="match status" value="1"/>
</dbReference>
<feature type="domain" description="Myb-like" evidence="1">
    <location>
        <begin position="1"/>
        <end position="54"/>
    </location>
</feature>
<reference evidence="2" key="1">
    <citation type="submission" date="2021-04" db="EMBL/GenBank/DDBJ databases">
        <title>Genome seq and assembly of Bacillus sp.</title>
        <authorList>
            <person name="Chhetri G."/>
        </authorList>
    </citation>
    <scope>NUCLEOTIDE SEQUENCE</scope>
    <source>
        <strain evidence="2">RG28</strain>
    </source>
</reference>
<dbReference type="AlphaFoldDB" id="A0A940NLU7"/>
<sequence length="150" mass="17758">MSKSKWTNEEENILTEMVESYLHKKKTKKEAFDVVANILNRSSSACRARYLKIERLKAKETVIKNETIQIPQSTTSHDQSFTLEDVISYLKKYKTNDYYEQKNHKLRCFFASLEKENEGIKERYQLALSKIKETKDLFLEGPFVNTYNEK</sequence>
<dbReference type="SUPFAM" id="SSF46689">
    <property type="entry name" value="Homeodomain-like"/>
    <property type="match status" value="1"/>
</dbReference>
<organism evidence="2 3">
    <name type="scientific">Gottfriedia endophytica</name>
    <dbReference type="NCBI Taxonomy" id="2820819"/>
    <lineage>
        <taxon>Bacteria</taxon>
        <taxon>Bacillati</taxon>
        <taxon>Bacillota</taxon>
        <taxon>Bacilli</taxon>
        <taxon>Bacillales</taxon>
        <taxon>Bacillaceae</taxon>
        <taxon>Gottfriedia</taxon>
    </lineage>
</organism>
<dbReference type="InterPro" id="IPR009057">
    <property type="entry name" value="Homeodomain-like_sf"/>
</dbReference>
<dbReference type="Pfam" id="PF13921">
    <property type="entry name" value="Myb_DNA-bind_6"/>
    <property type="match status" value="1"/>
</dbReference>
<name>A0A940NLU7_9BACI</name>
<keyword evidence="3" id="KW-1185">Reference proteome</keyword>
<accession>A0A940NLU7</accession>
<dbReference type="Gene3D" id="1.10.10.60">
    <property type="entry name" value="Homeodomain-like"/>
    <property type="match status" value="1"/>
</dbReference>
<dbReference type="Proteomes" id="UP000682134">
    <property type="component" value="Unassembled WGS sequence"/>
</dbReference>
<dbReference type="EMBL" id="JAGIYQ010000001">
    <property type="protein sequence ID" value="MBP0723818.1"/>
    <property type="molecule type" value="Genomic_DNA"/>
</dbReference>
<evidence type="ECO:0000259" key="1">
    <source>
        <dbReference type="PROSITE" id="PS50090"/>
    </source>
</evidence>
<gene>
    <name evidence="2" type="ORF">J5Y03_01310</name>
</gene>
<evidence type="ECO:0000313" key="3">
    <source>
        <dbReference type="Proteomes" id="UP000682134"/>
    </source>
</evidence>
<proteinExistence type="predicted"/>
<dbReference type="PROSITE" id="PS50090">
    <property type="entry name" value="MYB_LIKE"/>
    <property type="match status" value="1"/>
</dbReference>